<gene>
    <name evidence="1" type="ORF">PENTCL1PPCAC_26244</name>
</gene>
<evidence type="ECO:0000313" key="1">
    <source>
        <dbReference type="EMBL" id="GMT04070.1"/>
    </source>
</evidence>
<reference evidence="1" key="1">
    <citation type="submission" date="2023-10" db="EMBL/GenBank/DDBJ databases">
        <title>Genome assembly of Pristionchus species.</title>
        <authorList>
            <person name="Yoshida K."/>
            <person name="Sommer R.J."/>
        </authorList>
    </citation>
    <scope>NUCLEOTIDE SEQUENCE</scope>
    <source>
        <strain evidence="1">RS0144</strain>
    </source>
</reference>
<dbReference type="EMBL" id="BTSX01000006">
    <property type="protein sequence ID" value="GMT04070.1"/>
    <property type="molecule type" value="Genomic_DNA"/>
</dbReference>
<feature type="non-terminal residue" evidence="1">
    <location>
        <position position="96"/>
    </location>
</feature>
<accession>A0AAV5UB02</accession>
<keyword evidence="2" id="KW-1185">Reference proteome</keyword>
<protein>
    <submittedName>
        <fullName evidence="1">Uncharacterized protein</fullName>
    </submittedName>
</protein>
<evidence type="ECO:0000313" key="2">
    <source>
        <dbReference type="Proteomes" id="UP001432027"/>
    </source>
</evidence>
<organism evidence="1 2">
    <name type="scientific">Pristionchus entomophagus</name>
    <dbReference type="NCBI Taxonomy" id="358040"/>
    <lineage>
        <taxon>Eukaryota</taxon>
        <taxon>Metazoa</taxon>
        <taxon>Ecdysozoa</taxon>
        <taxon>Nematoda</taxon>
        <taxon>Chromadorea</taxon>
        <taxon>Rhabditida</taxon>
        <taxon>Rhabditina</taxon>
        <taxon>Diplogasteromorpha</taxon>
        <taxon>Diplogasteroidea</taxon>
        <taxon>Neodiplogasteridae</taxon>
        <taxon>Pristionchus</taxon>
    </lineage>
</organism>
<comment type="caution">
    <text evidence="1">The sequence shown here is derived from an EMBL/GenBank/DDBJ whole genome shotgun (WGS) entry which is preliminary data.</text>
</comment>
<proteinExistence type="predicted"/>
<dbReference type="Proteomes" id="UP001432027">
    <property type="component" value="Unassembled WGS sequence"/>
</dbReference>
<dbReference type="AlphaFoldDB" id="A0AAV5UB02"/>
<sequence length="96" mass="10872">SKVDYERVVILGDIDEFLIPLADIVESIYIREVNIREGVINPIPPSVIRDILSRKCKYLQFSESAISIAEAEKIIKLLHHSDKKGALRMPISSPQE</sequence>
<feature type="non-terminal residue" evidence="1">
    <location>
        <position position="1"/>
    </location>
</feature>
<name>A0AAV5UB02_9BILA</name>